<keyword evidence="2" id="KW-0472">Membrane</keyword>
<evidence type="ECO:0000256" key="2">
    <source>
        <dbReference type="SAM" id="Phobius"/>
    </source>
</evidence>
<evidence type="ECO:0008006" key="4">
    <source>
        <dbReference type="Google" id="ProtNLM"/>
    </source>
</evidence>
<protein>
    <recommendedName>
        <fullName evidence="4">Fibrinogen C-terminal domain-containing protein</fullName>
    </recommendedName>
</protein>
<reference evidence="3" key="1">
    <citation type="submission" date="2017-05" db="UniProtKB">
        <authorList>
            <consortium name="EnsemblMetazoa"/>
        </authorList>
    </citation>
    <scope>IDENTIFICATION</scope>
</reference>
<dbReference type="Gene3D" id="3.90.215.10">
    <property type="entry name" value="Gamma Fibrinogen, chain A, domain 1"/>
    <property type="match status" value="1"/>
</dbReference>
<keyword evidence="2" id="KW-1133">Transmembrane helix</keyword>
<evidence type="ECO:0000256" key="1">
    <source>
        <dbReference type="SAM" id="MobiDB-lite"/>
    </source>
</evidence>
<proteinExistence type="predicted"/>
<keyword evidence="2" id="KW-0812">Transmembrane</keyword>
<organism evidence="3">
    <name type="scientific">Amphimedon queenslandica</name>
    <name type="common">Sponge</name>
    <dbReference type="NCBI Taxonomy" id="400682"/>
    <lineage>
        <taxon>Eukaryota</taxon>
        <taxon>Metazoa</taxon>
        <taxon>Porifera</taxon>
        <taxon>Demospongiae</taxon>
        <taxon>Heteroscleromorpha</taxon>
        <taxon>Haplosclerida</taxon>
        <taxon>Niphatidae</taxon>
        <taxon>Amphimedon</taxon>
    </lineage>
</organism>
<dbReference type="AlphaFoldDB" id="A0A1X7U140"/>
<sequence length="432" mass="47917">MNNINYEAQGPPDVSRPHSNEDNHYYDLLDHSQRSATKEANLQVKYQQKPIPIILVIALLCLIAATVVALLGMKGYSLYTSKSSLKFAQTMETVTQNLSQMLSHYESRGSNNSATCRQVLGISKKSIKKLINITNTLSEHANSSASIATIVDDILLVVKELLDVEYKSYPPTSCKEAKERNPRSQSGEYLLRSANGISAIRAYCYMEELCGSGGGWTRIAYLNMTDPTQSCPSGFRLYQSGGVRTCGRPESKNGTCVSIEFPSNGIRYSQICGRVVGYQFATTNGFNIKYNTSTYVDGVSITRGSSYQHVWSFAAGLLGYYREQKLRSICPCSNGSINEIPSFVGSHYFCESGRNIKVNTSSDDRLYTSDPLWDGQGCGPNEVLCCSAPGIPWFHRDYDNNTTTDYIELRVCCNQGTGNEDVPVELYEMYVK</sequence>
<dbReference type="OrthoDB" id="5971203at2759"/>
<dbReference type="EnsemblMetazoa" id="Aqu2.1.21453_001">
    <property type="protein sequence ID" value="Aqu2.1.21453_001"/>
    <property type="gene ID" value="Aqu2.1.21453"/>
</dbReference>
<dbReference type="SUPFAM" id="SSF56496">
    <property type="entry name" value="Fibrinogen C-terminal domain-like"/>
    <property type="match status" value="1"/>
</dbReference>
<dbReference type="InterPro" id="IPR014716">
    <property type="entry name" value="Fibrinogen_a/b/g_C_1"/>
</dbReference>
<name>A0A1X7U140_AMPQE</name>
<feature type="transmembrane region" description="Helical" evidence="2">
    <location>
        <begin position="51"/>
        <end position="73"/>
    </location>
</feature>
<accession>A0A1X7U140</accession>
<dbReference type="InParanoid" id="A0A1X7U140"/>
<feature type="region of interest" description="Disordered" evidence="1">
    <location>
        <begin position="1"/>
        <end position="23"/>
    </location>
</feature>
<evidence type="ECO:0000313" key="3">
    <source>
        <dbReference type="EnsemblMetazoa" id="Aqu2.1.21453_001"/>
    </source>
</evidence>
<dbReference type="NCBIfam" id="NF040941">
    <property type="entry name" value="GGGWT_bact"/>
    <property type="match status" value="1"/>
</dbReference>
<dbReference type="InterPro" id="IPR036056">
    <property type="entry name" value="Fibrinogen-like_C"/>
</dbReference>